<sequence>MAAPVIPAKGTPEIPVLATKPALKTISATTLPTLSVQDQGFPSWLFGPRSYCHGRLRGSNARTHPPVPEMPWTGLQASRHVSDVPATAVRGSELLVSTILMSELHLFHSGCPSSY</sequence>
<dbReference type="AlphaFoldDB" id="A0AAN9GSK1"/>
<comment type="caution">
    <text evidence="1">The sequence shown here is derived from an EMBL/GenBank/DDBJ whole genome shotgun (WGS) entry which is preliminary data.</text>
</comment>
<name>A0AAN9GSK1_9TELE</name>
<evidence type="ECO:0000313" key="2">
    <source>
        <dbReference type="Proteomes" id="UP001364617"/>
    </source>
</evidence>
<reference evidence="1 2" key="1">
    <citation type="submission" date="2024-02" db="EMBL/GenBank/DDBJ databases">
        <title>Chromosome-level genome assembly of the Eurasian Minnow (Phoxinus phoxinus).</title>
        <authorList>
            <person name="Oriowo T.O."/>
            <person name="Martin S."/>
            <person name="Stange M."/>
            <person name="Chrysostomakis Y."/>
            <person name="Brown T."/>
            <person name="Winkler S."/>
            <person name="Kukowka S."/>
            <person name="Myers E.W."/>
            <person name="Bohne A."/>
        </authorList>
    </citation>
    <scope>NUCLEOTIDE SEQUENCE [LARGE SCALE GENOMIC DNA]</scope>
    <source>
        <strain evidence="1">ZFMK-TIS-60720</strain>
        <tissue evidence="1">Whole Organism</tissue>
    </source>
</reference>
<protein>
    <submittedName>
        <fullName evidence="1">Uncharacterized protein</fullName>
    </submittedName>
</protein>
<proteinExistence type="predicted"/>
<keyword evidence="2" id="KW-1185">Reference proteome</keyword>
<evidence type="ECO:0000313" key="1">
    <source>
        <dbReference type="EMBL" id="KAK7123803.1"/>
    </source>
</evidence>
<gene>
    <name evidence="1" type="ORF">R3I93_022041</name>
</gene>
<accession>A0AAN9GSK1</accession>
<organism evidence="1 2">
    <name type="scientific">Phoxinus phoxinus</name>
    <name type="common">Eurasian minnow</name>
    <dbReference type="NCBI Taxonomy" id="58324"/>
    <lineage>
        <taxon>Eukaryota</taxon>
        <taxon>Metazoa</taxon>
        <taxon>Chordata</taxon>
        <taxon>Craniata</taxon>
        <taxon>Vertebrata</taxon>
        <taxon>Euteleostomi</taxon>
        <taxon>Actinopterygii</taxon>
        <taxon>Neopterygii</taxon>
        <taxon>Teleostei</taxon>
        <taxon>Ostariophysi</taxon>
        <taxon>Cypriniformes</taxon>
        <taxon>Leuciscidae</taxon>
        <taxon>Phoxininae</taxon>
        <taxon>Phoxinus</taxon>
    </lineage>
</organism>
<dbReference type="Proteomes" id="UP001364617">
    <property type="component" value="Unassembled WGS sequence"/>
</dbReference>
<dbReference type="EMBL" id="JAYKXH010000024">
    <property type="protein sequence ID" value="KAK7123803.1"/>
    <property type="molecule type" value="Genomic_DNA"/>
</dbReference>